<dbReference type="OrthoDB" id="5976022at2759"/>
<feature type="domain" description="Calcineurin-like phosphoesterase" evidence="2">
    <location>
        <begin position="59"/>
        <end position="165"/>
    </location>
</feature>
<evidence type="ECO:0000259" key="2">
    <source>
        <dbReference type="Pfam" id="PF00149"/>
    </source>
</evidence>
<sequence>MWPPASAAPPSCPADFPQVWHSFVHTFIDVLHAQGPAAPRLPAAAPLEPPPHVLPAVPRLIGIGDLHGDLKKARRAFKVAGLIDEQDRWTGGSTTVVQVGDLLDRGDQELPLLYFLERLKRQAAAAGGAVHVLNGNHETMNVAGQYRYVTHGGMHSFSDWLQSHTLEAALKAKCGCEAAAAGLRQLLIPSQHPSEASQQQKQKQRHGGPGSASAAAARTAALGPGGEVTRRFLAPNPVVLQVGSTLFVHGGLLRQHVDHGLGSINREAQEWMLSGKASEKPGFLSGRNAVVWSRHYSAASTDCCDCEQLAEVLGRLPGAARMVVGHTIQEAGISSACGGKVLRIDVGLSRGCGNGSPEVLEIVDDRVVRRLTEVQLENLAPAHKNAPGKAAAPVQGQAVAVAGLAMPEAARPAAALHTTQQTA</sequence>
<accession>A0A9D4YVG0</accession>
<keyword evidence="4" id="KW-1185">Reference proteome</keyword>
<comment type="caution">
    <text evidence="3">The sequence shown here is derived from an EMBL/GenBank/DDBJ whole genome shotgun (WGS) entry which is preliminary data.</text>
</comment>
<evidence type="ECO:0000256" key="1">
    <source>
        <dbReference type="SAM" id="MobiDB-lite"/>
    </source>
</evidence>
<dbReference type="Proteomes" id="UP001055712">
    <property type="component" value="Unassembled WGS sequence"/>
</dbReference>
<dbReference type="PANTHER" id="PTHR47680:SF2">
    <property type="entry name" value="SHEWANELLA-LIKE PROTEIN PHOSPHATASE 2"/>
    <property type="match status" value="1"/>
</dbReference>
<feature type="compositionally biased region" description="Polar residues" evidence="1">
    <location>
        <begin position="191"/>
        <end position="201"/>
    </location>
</feature>
<evidence type="ECO:0000313" key="3">
    <source>
        <dbReference type="EMBL" id="KAI3428264.1"/>
    </source>
</evidence>
<protein>
    <recommendedName>
        <fullName evidence="2">Calcineurin-like phosphoesterase domain-containing protein</fullName>
    </recommendedName>
</protein>
<dbReference type="EMBL" id="SIDB01000009">
    <property type="protein sequence ID" value="KAI3428264.1"/>
    <property type="molecule type" value="Genomic_DNA"/>
</dbReference>
<dbReference type="Pfam" id="PF00149">
    <property type="entry name" value="Metallophos"/>
    <property type="match status" value="1"/>
</dbReference>
<organism evidence="3 4">
    <name type="scientific">Chlorella vulgaris</name>
    <name type="common">Green alga</name>
    <dbReference type="NCBI Taxonomy" id="3077"/>
    <lineage>
        <taxon>Eukaryota</taxon>
        <taxon>Viridiplantae</taxon>
        <taxon>Chlorophyta</taxon>
        <taxon>core chlorophytes</taxon>
        <taxon>Trebouxiophyceae</taxon>
        <taxon>Chlorellales</taxon>
        <taxon>Chlorellaceae</taxon>
        <taxon>Chlorella clade</taxon>
        <taxon>Chlorella</taxon>
    </lineage>
</organism>
<evidence type="ECO:0000313" key="4">
    <source>
        <dbReference type="Proteomes" id="UP001055712"/>
    </source>
</evidence>
<dbReference type="PANTHER" id="PTHR47680">
    <property type="entry name" value="SHEWANELLA-LIKE PROTEIN PHOSPHATASE 2"/>
    <property type="match status" value="1"/>
</dbReference>
<dbReference type="AlphaFoldDB" id="A0A9D4YVG0"/>
<dbReference type="InterPro" id="IPR029052">
    <property type="entry name" value="Metallo-depent_PP-like"/>
</dbReference>
<reference evidence="3" key="2">
    <citation type="submission" date="2020-11" db="EMBL/GenBank/DDBJ databases">
        <authorList>
            <person name="Cecchin M."/>
            <person name="Marcolungo L."/>
            <person name="Rossato M."/>
            <person name="Girolomoni L."/>
            <person name="Cosentino E."/>
            <person name="Cuine S."/>
            <person name="Li-Beisson Y."/>
            <person name="Delledonne M."/>
            <person name="Ballottari M."/>
        </authorList>
    </citation>
    <scope>NUCLEOTIDE SEQUENCE</scope>
    <source>
        <strain evidence="3">211/11P</strain>
        <tissue evidence="3">Whole cell</tissue>
    </source>
</reference>
<feature type="region of interest" description="Disordered" evidence="1">
    <location>
        <begin position="191"/>
        <end position="218"/>
    </location>
</feature>
<dbReference type="GO" id="GO:0016787">
    <property type="term" value="F:hydrolase activity"/>
    <property type="evidence" value="ECO:0007669"/>
    <property type="project" value="InterPro"/>
</dbReference>
<dbReference type="Gene3D" id="3.60.21.10">
    <property type="match status" value="1"/>
</dbReference>
<proteinExistence type="predicted"/>
<dbReference type="SUPFAM" id="SSF56300">
    <property type="entry name" value="Metallo-dependent phosphatases"/>
    <property type="match status" value="1"/>
</dbReference>
<name>A0A9D4YVG0_CHLVU</name>
<gene>
    <name evidence="3" type="ORF">D9Q98_006643</name>
</gene>
<dbReference type="InterPro" id="IPR004843">
    <property type="entry name" value="Calcineurin-like_PHP"/>
</dbReference>
<reference evidence="3" key="1">
    <citation type="journal article" date="2019" name="Plant J.">
        <title>Chlorella vulgaris genome assembly and annotation reveals the molecular basis for metabolic acclimation to high light conditions.</title>
        <authorList>
            <person name="Cecchin M."/>
            <person name="Marcolungo L."/>
            <person name="Rossato M."/>
            <person name="Girolomoni L."/>
            <person name="Cosentino E."/>
            <person name="Cuine S."/>
            <person name="Li-Beisson Y."/>
            <person name="Delledonne M."/>
            <person name="Ballottari M."/>
        </authorList>
    </citation>
    <scope>NUCLEOTIDE SEQUENCE</scope>
    <source>
        <strain evidence="3">211/11P</strain>
    </source>
</reference>